<dbReference type="EMBL" id="KZ994940">
    <property type="protein sequence ID" value="RKO91713.1"/>
    <property type="molecule type" value="Genomic_DNA"/>
</dbReference>
<sequence length="215" mass="22027">MLALDNDPADPWVPFDQALAAVATVDVTISAQSPPFGVVVGDDLLILGSNADQTAFLVFHTATALHAWLPSVAVSFGPVQSVAVVHDSPDPNNPPAQSDSSAHHFHSAESSLAALTLAMEWDLAPLGFTPSHPPKGPPLPPAHGAMGTQMSSPRPTFSPLSDIGAAAAASPSPVEYAPLTPHLDYRELSPSSMIASAASSPGRGWSSESDGGVSE</sequence>
<accession>A0A4P9WIJ7</accession>
<dbReference type="AlphaFoldDB" id="A0A4P9WIJ7"/>
<feature type="compositionally biased region" description="Pro residues" evidence="1">
    <location>
        <begin position="131"/>
        <end position="141"/>
    </location>
</feature>
<evidence type="ECO:0000313" key="3">
    <source>
        <dbReference type="Proteomes" id="UP000269721"/>
    </source>
</evidence>
<feature type="region of interest" description="Disordered" evidence="1">
    <location>
        <begin position="193"/>
        <end position="215"/>
    </location>
</feature>
<name>A0A4P9WIJ7_9FUNG</name>
<proteinExistence type="predicted"/>
<evidence type="ECO:0000256" key="1">
    <source>
        <dbReference type="SAM" id="MobiDB-lite"/>
    </source>
</evidence>
<dbReference type="Proteomes" id="UP000269721">
    <property type="component" value="Unassembled WGS sequence"/>
</dbReference>
<feature type="region of interest" description="Disordered" evidence="1">
    <location>
        <begin position="128"/>
        <end position="163"/>
    </location>
</feature>
<reference evidence="3" key="1">
    <citation type="journal article" date="2018" name="Nat. Microbiol.">
        <title>Leveraging single-cell genomics to expand the fungal tree of life.</title>
        <authorList>
            <person name="Ahrendt S.R."/>
            <person name="Quandt C.A."/>
            <person name="Ciobanu D."/>
            <person name="Clum A."/>
            <person name="Salamov A."/>
            <person name="Andreopoulos B."/>
            <person name="Cheng J.F."/>
            <person name="Woyke T."/>
            <person name="Pelin A."/>
            <person name="Henrissat B."/>
            <person name="Reynolds N.K."/>
            <person name="Benny G.L."/>
            <person name="Smith M.E."/>
            <person name="James T.Y."/>
            <person name="Grigoriev I.V."/>
        </authorList>
    </citation>
    <scope>NUCLEOTIDE SEQUENCE [LARGE SCALE GENOMIC DNA]</scope>
</reference>
<protein>
    <submittedName>
        <fullName evidence="2">Uncharacterized protein</fullName>
    </submittedName>
</protein>
<organism evidence="2 3">
    <name type="scientific">Blyttiomyces helicus</name>
    <dbReference type="NCBI Taxonomy" id="388810"/>
    <lineage>
        <taxon>Eukaryota</taxon>
        <taxon>Fungi</taxon>
        <taxon>Fungi incertae sedis</taxon>
        <taxon>Chytridiomycota</taxon>
        <taxon>Chytridiomycota incertae sedis</taxon>
        <taxon>Chytridiomycetes</taxon>
        <taxon>Chytridiomycetes incertae sedis</taxon>
        <taxon>Blyttiomyces</taxon>
    </lineage>
</organism>
<keyword evidence="3" id="KW-1185">Reference proteome</keyword>
<feature type="compositionally biased region" description="Polar residues" evidence="1">
    <location>
        <begin position="148"/>
        <end position="159"/>
    </location>
</feature>
<gene>
    <name evidence="2" type="ORF">BDK51DRAFT_35388</name>
</gene>
<evidence type="ECO:0000313" key="2">
    <source>
        <dbReference type="EMBL" id="RKO91713.1"/>
    </source>
</evidence>
<feature type="non-terminal residue" evidence="2">
    <location>
        <position position="215"/>
    </location>
</feature>
<feature type="region of interest" description="Disordered" evidence="1">
    <location>
        <begin position="85"/>
        <end position="105"/>
    </location>
</feature>